<protein>
    <submittedName>
        <fullName evidence="1">RteC protein</fullName>
    </submittedName>
</protein>
<dbReference type="Proteomes" id="UP000249696">
    <property type="component" value="Unassembled WGS sequence"/>
</dbReference>
<dbReference type="AlphaFoldDB" id="A0A327R152"/>
<evidence type="ECO:0000313" key="2">
    <source>
        <dbReference type="Proteomes" id="UP000249696"/>
    </source>
</evidence>
<organism evidence="1 2">
    <name type="scientific">Arenibacter echinorum</name>
    <dbReference type="NCBI Taxonomy" id="440515"/>
    <lineage>
        <taxon>Bacteria</taxon>
        <taxon>Pseudomonadati</taxon>
        <taxon>Bacteroidota</taxon>
        <taxon>Flavobacteriia</taxon>
        <taxon>Flavobacteriales</taxon>
        <taxon>Flavobacteriaceae</taxon>
        <taxon>Arenibacter</taxon>
    </lineage>
</organism>
<dbReference type="RefSeq" id="WP_103440928.1">
    <property type="nucleotide sequence ID" value="NZ_QLLN01000005.1"/>
</dbReference>
<comment type="caution">
    <text evidence="1">The sequence shown here is derived from an EMBL/GenBank/DDBJ whole genome shotgun (WGS) entry which is preliminary data.</text>
</comment>
<accession>A0A327R152</accession>
<dbReference type="InterPro" id="IPR018534">
    <property type="entry name" value="Tet_reg_excision_RteC"/>
</dbReference>
<dbReference type="Pfam" id="PF09357">
    <property type="entry name" value="RteC"/>
    <property type="match status" value="1"/>
</dbReference>
<evidence type="ECO:0000313" key="1">
    <source>
        <dbReference type="EMBL" id="RAJ10370.1"/>
    </source>
</evidence>
<dbReference type="EMBL" id="QLLN01000005">
    <property type="protein sequence ID" value="RAJ10370.1"/>
    <property type="molecule type" value="Genomic_DNA"/>
</dbReference>
<reference evidence="1 2" key="1">
    <citation type="submission" date="2018-06" db="EMBL/GenBank/DDBJ databases">
        <title>Genomic Encyclopedia of Archaeal and Bacterial Type Strains, Phase II (KMG-II): from individual species to whole genera.</title>
        <authorList>
            <person name="Goeker M."/>
        </authorList>
    </citation>
    <scope>NUCLEOTIDE SEQUENCE [LARGE SCALE GENOMIC DNA]</scope>
    <source>
        <strain evidence="1 2">DSM 23522</strain>
    </source>
</reference>
<gene>
    <name evidence="1" type="ORF">LV92_03119</name>
</gene>
<name>A0A327R152_9FLAO</name>
<dbReference type="OrthoDB" id="790983at2"/>
<keyword evidence="2" id="KW-1185">Reference proteome</keyword>
<sequence>MDWVRSRSEIESELLQIEQSFSNPIASFDKAISFCQKILEDYRKAVIVHGFPDEASEIRFFKKDKPLLFGLLLRYSHQLTFELDFPNIAYGMNNEIIVRKIRDVNAFLAGHKDMVLYLELENSALDSQYFLRKNRNLFVCTGRIGHSFDSEFSASHDVLIAQILGYQGFLQFLQQKLSTSMPLPKIPIPKINWTGSKIALTELGFALFYSGIINHGNASLKSVMLFLEQVTGVGLGDYHHTSVRIRNRTHPTKFLDKLKNSLQYWITDLDD</sequence>
<proteinExistence type="predicted"/>